<dbReference type="AlphaFoldDB" id="A0A6J4VRL1"/>
<dbReference type="EMBL" id="CADCWL010000251">
    <property type="protein sequence ID" value="CAA9585508.1"/>
    <property type="molecule type" value="Genomic_DNA"/>
</dbReference>
<sequence length="113" mass="11886">MYAVIRRYRLAEGASIEELMARVHRDFVPLVGRVPGFVAFHALDAGDGAVVSVSVFDGREGAEESTRLSADHVGQELAAFFAGPPEIEQGEVGAHALRPTAGSESPSILNPAG</sequence>
<protein>
    <recommendedName>
        <fullName evidence="2">ABM domain-containing protein</fullName>
    </recommendedName>
</protein>
<dbReference type="SUPFAM" id="SSF54909">
    <property type="entry name" value="Dimeric alpha+beta barrel"/>
    <property type="match status" value="1"/>
</dbReference>
<accession>A0A6J4VRL1</accession>
<name>A0A6J4VRL1_9BACT</name>
<reference evidence="1" key="1">
    <citation type="submission" date="2020-02" db="EMBL/GenBank/DDBJ databases">
        <authorList>
            <person name="Meier V. D."/>
        </authorList>
    </citation>
    <scope>NUCLEOTIDE SEQUENCE</scope>
    <source>
        <strain evidence="1">AVDCRST_MAG19</strain>
    </source>
</reference>
<organism evidence="1">
    <name type="scientific">uncultured Thermomicrobiales bacterium</name>
    <dbReference type="NCBI Taxonomy" id="1645740"/>
    <lineage>
        <taxon>Bacteria</taxon>
        <taxon>Pseudomonadati</taxon>
        <taxon>Thermomicrobiota</taxon>
        <taxon>Thermomicrobia</taxon>
        <taxon>Thermomicrobiales</taxon>
        <taxon>environmental samples</taxon>
    </lineage>
</organism>
<evidence type="ECO:0008006" key="2">
    <source>
        <dbReference type="Google" id="ProtNLM"/>
    </source>
</evidence>
<evidence type="ECO:0000313" key="1">
    <source>
        <dbReference type="EMBL" id="CAA9585508.1"/>
    </source>
</evidence>
<dbReference type="InterPro" id="IPR011008">
    <property type="entry name" value="Dimeric_a/b-barrel"/>
</dbReference>
<proteinExistence type="predicted"/>
<gene>
    <name evidence="1" type="ORF">AVDCRST_MAG19-4532</name>
</gene>